<sequence length="132" mass="15480">MSSFLQSRTNKLIINQYNWKKQKISMLPSDENELKRTFALTLSVKARFVMVLVPYRTKSRFGVCSWSSGQRFTIQIVNLTYNVQYELISNEIDDYLSKKNLIQQKTNLISYNIVYSLPKSQDFSFIVCLITD</sequence>
<dbReference type="EMBL" id="REGN01001051">
    <property type="protein sequence ID" value="RNA37375.1"/>
    <property type="molecule type" value="Genomic_DNA"/>
</dbReference>
<gene>
    <name evidence="1" type="ORF">BpHYR1_027525</name>
</gene>
<organism evidence="1 2">
    <name type="scientific">Brachionus plicatilis</name>
    <name type="common">Marine rotifer</name>
    <name type="synonym">Brachionus muelleri</name>
    <dbReference type="NCBI Taxonomy" id="10195"/>
    <lineage>
        <taxon>Eukaryota</taxon>
        <taxon>Metazoa</taxon>
        <taxon>Spiralia</taxon>
        <taxon>Gnathifera</taxon>
        <taxon>Rotifera</taxon>
        <taxon>Eurotatoria</taxon>
        <taxon>Monogononta</taxon>
        <taxon>Pseudotrocha</taxon>
        <taxon>Ploima</taxon>
        <taxon>Brachionidae</taxon>
        <taxon>Brachionus</taxon>
    </lineage>
</organism>
<proteinExistence type="predicted"/>
<name>A0A3M7SNU1_BRAPC</name>
<reference evidence="1 2" key="1">
    <citation type="journal article" date="2018" name="Sci. Rep.">
        <title>Genomic signatures of local adaptation to the degree of environmental predictability in rotifers.</title>
        <authorList>
            <person name="Franch-Gras L."/>
            <person name="Hahn C."/>
            <person name="Garcia-Roger E.M."/>
            <person name="Carmona M.J."/>
            <person name="Serra M."/>
            <person name="Gomez A."/>
        </authorList>
    </citation>
    <scope>NUCLEOTIDE SEQUENCE [LARGE SCALE GENOMIC DNA]</scope>
    <source>
        <strain evidence="1">HYR1</strain>
    </source>
</reference>
<dbReference type="Proteomes" id="UP000276133">
    <property type="component" value="Unassembled WGS sequence"/>
</dbReference>
<accession>A0A3M7SNU1</accession>
<dbReference type="AlphaFoldDB" id="A0A3M7SNU1"/>
<evidence type="ECO:0000313" key="2">
    <source>
        <dbReference type="Proteomes" id="UP000276133"/>
    </source>
</evidence>
<evidence type="ECO:0000313" key="1">
    <source>
        <dbReference type="EMBL" id="RNA37375.1"/>
    </source>
</evidence>
<keyword evidence="2" id="KW-1185">Reference proteome</keyword>
<comment type="caution">
    <text evidence="1">The sequence shown here is derived from an EMBL/GenBank/DDBJ whole genome shotgun (WGS) entry which is preliminary data.</text>
</comment>
<protein>
    <submittedName>
        <fullName evidence="1">Uncharacterized protein</fullName>
    </submittedName>
</protein>